<comment type="caution">
    <text evidence="2">The sequence shown here is derived from an EMBL/GenBank/DDBJ whole genome shotgun (WGS) entry which is preliminary data.</text>
</comment>
<dbReference type="EMBL" id="JBEWTB010000002">
    <property type="protein sequence ID" value="MET4759380.1"/>
    <property type="molecule type" value="Genomic_DNA"/>
</dbReference>
<dbReference type="InterPro" id="IPR036388">
    <property type="entry name" value="WH-like_DNA-bd_sf"/>
</dbReference>
<dbReference type="InterPro" id="IPR016032">
    <property type="entry name" value="Sig_transdc_resp-reg_C-effctor"/>
</dbReference>
<accession>A0ABV2SNP6</accession>
<feature type="domain" description="HTH luxR-type" evidence="1">
    <location>
        <begin position="176"/>
        <end position="241"/>
    </location>
</feature>
<dbReference type="SMART" id="SM00421">
    <property type="entry name" value="HTH_LUXR"/>
    <property type="match status" value="1"/>
</dbReference>
<dbReference type="InterPro" id="IPR035965">
    <property type="entry name" value="PAS-like_dom_sf"/>
</dbReference>
<dbReference type="SUPFAM" id="SSF55785">
    <property type="entry name" value="PYP-like sensor domain (PAS domain)"/>
    <property type="match status" value="1"/>
</dbReference>
<proteinExistence type="predicted"/>
<evidence type="ECO:0000313" key="2">
    <source>
        <dbReference type="EMBL" id="MET4759380.1"/>
    </source>
</evidence>
<evidence type="ECO:0000259" key="1">
    <source>
        <dbReference type="PROSITE" id="PS50043"/>
    </source>
</evidence>
<dbReference type="SUPFAM" id="SSF46894">
    <property type="entry name" value="C-terminal effector domain of the bipartite response regulators"/>
    <property type="match status" value="1"/>
</dbReference>
<dbReference type="PROSITE" id="PS50043">
    <property type="entry name" value="HTH_LUXR_2"/>
    <property type="match status" value="1"/>
</dbReference>
<reference evidence="2 3" key="1">
    <citation type="submission" date="2024-06" db="EMBL/GenBank/DDBJ databases">
        <title>Genomic Encyclopedia of Type Strains, Phase V (KMG-V): Genome sequencing to study the core and pangenomes of soil and plant-associated prokaryotes.</title>
        <authorList>
            <person name="Whitman W."/>
        </authorList>
    </citation>
    <scope>NUCLEOTIDE SEQUENCE [LARGE SCALE GENOMIC DNA]</scope>
    <source>
        <strain evidence="2 3">NE40</strain>
    </source>
</reference>
<dbReference type="RefSeq" id="WP_354009370.1">
    <property type="nucleotide sequence ID" value="NZ_JBEWTA010000001.1"/>
</dbReference>
<dbReference type="CDD" id="cd06170">
    <property type="entry name" value="LuxR_C_like"/>
    <property type="match status" value="1"/>
</dbReference>
<dbReference type="InterPro" id="IPR000792">
    <property type="entry name" value="Tscrpt_reg_LuxR_C"/>
</dbReference>
<organism evidence="2 3">
    <name type="scientific">Endozoicomonas lisbonensis</name>
    <dbReference type="NCBI Taxonomy" id="3120522"/>
    <lineage>
        <taxon>Bacteria</taxon>
        <taxon>Pseudomonadati</taxon>
        <taxon>Pseudomonadota</taxon>
        <taxon>Gammaproteobacteria</taxon>
        <taxon>Oceanospirillales</taxon>
        <taxon>Endozoicomonadaceae</taxon>
        <taxon>Endozoicomonas</taxon>
    </lineage>
</organism>
<evidence type="ECO:0000313" key="3">
    <source>
        <dbReference type="Proteomes" id="UP001549366"/>
    </source>
</evidence>
<keyword evidence="3" id="KW-1185">Reference proteome</keyword>
<name>A0ABV2SNP6_9GAMM</name>
<dbReference type="Proteomes" id="UP001549366">
    <property type="component" value="Unassembled WGS sequence"/>
</dbReference>
<sequence>MVFDNMPRTKKHIIGDYARENRVTEMRETLAYVGEAFRFFMESTNEPWEIVDCYGNYCFGNAALKRLLCLSDTFNFEGKHYSEIPARPFEECALDFYQQDVRCMNTRVPVKVLDVHMDDDGEWFCYIFERTPLVNNDQVIGLTDHGKSVIKFWKESMSYLLAMQYYFTGEKQVSMQISTTNNLSQRESEVLFFLLGQIEPKRIARYLNLSLSTVNSYIDRMRKKLGCQTTPQLIEKAVWLDLHKILPEKLMGDCHISLILD</sequence>
<dbReference type="Gene3D" id="1.10.10.10">
    <property type="entry name" value="Winged helix-like DNA-binding domain superfamily/Winged helix DNA-binding domain"/>
    <property type="match status" value="1"/>
</dbReference>
<protein>
    <submittedName>
        <fullName evidence="2">DNA-binding CsgD family transcriptional regulator</fullName>
    </submittedName>
</protein>
<gene>
    <name evidence="2" type="ORF">V5J35_004572</name>
</gene>
<dbReference type="Pfam" id="PF00196">
    <property type="entry name" value="GerE"/>
    <property type="match status" value="1"/>
</dbReference>
<dbReference type="GO" id="GO:0003677">
    <property type="term" value="F:DNA binding"/>
    <property type="evidence" value="ECO:0007669"/>
    <property type="project" value="UniProtKB-KW"/>
</dbReference>
<keyword evidence="2" id="KW-0238">DNA-binding</keyword>